<dbReference type="SUPFAM" id="SSF55811">
    <property type="entry name" value="Nudix"/>
    <property type="match status" value="1"/>
</dbReference>
<feature type="domain" description="MsrB" evidence="17">
    <location>
        <begin position="584"/>
        <end position="707"/>
    </location>
</feature>
<keyword evidence="19" id="KW-1185">Reference proteome</keyword>
<organism evidence="18 19">
    <name type="scientific">Saitoella complicata (strain BCRC 22490 / CBS 7301 / JCM 7358 / NBRC 10748 / NRRL Y-17804)</name>
    <dbReference type="NCBI Taxonomy" id="698492"/>
    <lineage>
        <taxon>Eukaryota</taxon>
        <taxon>Fungi</taxon>
        <taxon>Dikarya</taxon>
        <taxon>Ascomycota</taxon>
        <taxon>Taphrinomycotina</taxon>
        <taxon>Taphrinomycotina incertae sedis</taxon>
        <taxon>Saitoella</taxon>
    </lineage>
</organism>
<evidence type="ECO:0000313" key="18">
    <source>
        <dbReference type="EMBL" id="GAO47566.1"/>
    </source>
</evidence>
<dbReference type="CDD" id="cd07564">
    <property type="entry name" value="nitrilases_CHs"/>
    <property type="match status" value="1"/>
</dbReference>
<dbReference type="InterPro" id="IPR000086">
    <property type="entry name" value="NUDIX_hydrolase_dom"/>
</dbReference>
<evidence type="ECO:0000256" key="11">
    <source>
        <dbReference type="ARBA" id="ARBA00023027"/>
    </source>
</evidence>
<feature type="region of interest" description="Disordered" evidence="14">
    <location>
        <begin position="560"/>
        <end position="582"/>
    </location>
</feature>
<comment type="cofactor">
    <cofactor evidence="2">
        <name>Zn(2+)</name>
        <dbReference type="ChEBI" id="CHEBI:29105"/>
    </cofactor>
</comment>
<dbReference type="Pfam" id="PF01641">
    <property type="entry name" value="SelR"/>
    <property type="match status" value="1"/>
</dbReference>
<dbReference type="Gene3D" id="3.60.110.10">
    <property type="entry name" value="Carbon-nitrogen hydrolase"/>
    <property type="match status" value="1"/>
</dbReference>
<evidence type="ECO:0000256" key="13">
    <source>
        <dbReference type="PROSITE-ProRule" id="PRU10139"/>
    </source>
</evidence>
<feature type="domain" description="Nudix hydrolase" evidence="16">
    <location>
        <begin position="310"/>
        <end position="438"/>
    </location>
</feature>
<comment type="catalytic activity">
    <reaction evidence="12">
        <text>a 5'-end NAD(+)-phospho-ribonucleoside in mRNA + H2O = a 5'-end phospho-adenosine-phospho-ribonucleoside in mRNA + beta-nicotinamide D-ribonucleotide + 2 H(+)</text>
        <dbReference type="Rhea" id="RHEA:60876"/>
        <dbReference type="Rhea" id="RHEA-COMP:15698"/>
        <dbReference type="Rhea" id="RHEA-COMP:15719"/>
        <dbReference type="ChEBI" id="CHEBI:14649"/>
        <dbReference type="ChEBI" id="CHEBI:15377"/>
        <dbReference type="ChEBI" id="CHEBI:15378"/>
        <dbReference type="ChEBI" id="CHEBI:144029"/>
        <dbReference type="ChEBI" id="CHEBI:144051"/>
    </reaction>
    <physiologicalReaction direction="left-to-right" evidence="12">
        <dbReference type="Rhea" id="RHEA:60877"/>
    </physiologicalReaction>
</comment>
<evidence type="ECO:0000256" key="5">
    <source>
        <dbReference type="ARBA" id="ARBA00009595"/>
    </source>
</evidence>
<dbReference type="CDD" id="cd03429">
    <property type="entry name" value="NUDIX_NADH_pyrophosphatase_Nudt13"/>
    <property type="match status" value="1"/>
</dbReference>
<dbReference type="Pfam" id="PF00795">
    <property type="entry name" value="CN_hydrolase"/>
    <property type="match status" value="1"/>
</dbReference>
<dbReference type="GO" id="GO:0005777">
    <property type="term" value="C:peroxisome"/>
    <property type="evidence" value="ECO:0007669"/>
    <property type="project" value="TreeGrafter"/>
</dbReference>
<comment type="similarity">
    <text evidence="4">Belongs to the carbon-nitrogen hydrolase superfamily. Nitrilase family.</text>
</comment>
<evidence type="ECO:0000259" key="17">
    <source>
        <dbReference type="PROSITE" id="PS51790"/>
    </source>
</evidence>
<comment type="caution">
    <text evidence="18">The sequence shown here is derived from an EMBL/GenBank/DDBJ whole genome shotgun (WGS) entry which is preliminary data.</text>
</comment>
<dbReference type="InterPro" id="IPR000132">
    <property type="entry name" value="Nitrilase/CN_hydratase_CS"/>
</dbReference>
<dbReference type="InterPro" id="IPR003010">
    <property type="entry name" value="C-N_Hydrolase"/>
</dbReference>
<dbReference type="InterPro" id="IPR050241">
    <property type="entry name" value="NAD-cap_RNA_hydrolase_NudC"/>
</dbReference>
<keyword evidence="10" id="KW-0560">Oxidoreductase</keyword>
<keyword evidence="7" id="KW-0479">Metal-binding</keyword>
<evidence type="ECO:0000256" key="12">
    <source>
        <dbReference type="ARBA" id="ARBA00023679"/>
    </source>
</evidence>
<dbReference type="PROSITE" id="PS51462">
    <property type="entry name" value="NUDIX"/>
    <property type="match status" value="1"/>
</dbReference>
<dbReference type="NCBIfam" id="TIGR00357">
    <property type="entry name" value="peptide-methionine (R)-S-oxide reductase MsrB"/>
    <property type="match status" value="1"/>
</dbReference>
<dbReference type="InterPro" id="IPR015375">
    <property type="entry name" value="NADH_PPase-like_N"/>
</dbReference>
<dbReference type="GO" id="GO:0046872">
    <property type="term" value="F:metal ion binding"/>
    <property type="evidence" value="ECO:0007669"/>
    <property type="project" value="UniProtKB-KW"/>
</dbReference>
<evidence type="ECO:0000256" key="2">
    <source>
        <dbReference type="ARBA" id="ARBA00001947"/>
    </source>
</evidence>
<feature type="active site" description="Proton acceptor" evidence="13">
    <location>
        <position position="829"/>
    </location>
</feature>
<evidence type="ECO:0000259" key="15">
    <source>
        <dbReference type="PROSITE" id="PS50263"/>
    </source>
</evidence>
<dbReference type="InterPro" id="IPR020084">
    <property type="entry name" value="NUDIX_hydrolase_CS"/>
</dbReference>
<dbReference type="InterPro" id="IPR002579">
    <property type="entry name" value="Met_Sox_Rdtase_MsrB_dom"/>
</dbReference>
<proteinExistence type="inferred from homology"/>
<dbReference type="PANTHER" id="PTHR42904">
    <property type="entry name" value="NUDIX HYDROLASE, NUDC SUBFAMILY"/>
    <property type="match status" value="1"/>
</dbReference>
<evidence type="ECO:0000313" key="19">
    <source>
        <dbReference type="Proteomes" id="UP000033140"/>
    </source>
</evidence>
<comment type="similarity">
    <text evidence="3">Belongs to the MsrB Met sulfoxide reductase family.</text>
</comment>
<dbReference type="InterPro" id="IPR044149">
    <property type="entry name" value="Nitrilases_CHs"/>
</dbReference>
<dbReference type="GO" id="GO:0005829">
    <property type="term" value="C:cytosol"/>
    <property type="evidence" value="ECO:0007669"/>
    <property type="project" value="TreeGrafter"/>
</dbReference>
<dbReference type="GO" id="GO:0016836">
    <property type="term" value="F:hydro-lyase activity"/>
    <property type="evidence" value="ECO:0007669"/>
    <property type="project" value="UniProtKB-ARBA"/>
</dbReference>
<dbReference type="InterPro" id="IPR049734">
    <property type="entry name" value="NudC-like_C"/>
</dbReference>
<dbReference type="PROSITE" id="PS00920">
    <property type="entry name" value="NITRIL_CHT_1"/>
    <property type="match status" value="1"/>
</dbReference>
<evidence type="ECO:0000256" key="14">
    <source>
        <dbReference type="SAM" id="MobiDB-lite"/>
    </source>
</evidence>
<evidence type="ECO:0000256" key="6">
    <source>
        <dbReference type="ARBA" id="ARBA00012381"/>
    </source>
</evidence>
<feature type="domain" description="CN hydrolase" evidence="15">
    <location>
        <begin position="789"/>
        <end position="1065"/>
    </location>
</feature>
<name>A0A0E9NCY2_SAICN</name>
<evidence type="ECO:0000259" key="16">
    <source>
        <dbReference type="PROSITE" id="PS51462"/>
    </source>
</evidence>
<keyword evidence="8" id="KW-0378">Hydrolase</keyword>
<dbReference type="GO" id="GO:0006742">
    <property type="term" value="P:NADP+ catabolic process"/>
    <property type="evidence" value="ECO:0007669"/>
    <property type="project" value="TreeGrafter"/>
</dbReference>
<dbReference type="Pfam" id="PF00293">
    <property type="entry name" value="NUDIX"/>
    <property type="match status" value="1"/>
</dbReference>
<dbReference type="Proteomes" id="UP000033140">
    <property type="component" value="Unassembled WGS sequence"/>
</dbReference>
<comment type="cofactor">
    <cofactor evidence="1">
        <name>Mg(2+)</name>
        <dbReference type="ChEBI" id="CHEBI:18420"/>
    </cofactor>
</comment>
<reference evidence="18 19" key="2">
    <citation type="journal article" date="2014" name="J. Gen. Appl. Microbiol.">
        <title>The early diverging ascomycetous budding yeast Saitoella complicata has three histone deacetylases belonging to the Clr6, Hos2, and Rpd3 lineages.</title>
        <authorList>
            <person name="Nishida H."/>
            <person name="Matsumoto T."/>
            <person name="Kondo S."/>
            <person name="Hamamoto M."/>
            <person name="Yoshikawa H."/>
        </authorList>
    </citation>
    <scope>NUCLEOTIDE SEQUENCE [LARGE SCALE GENOMIC DNA]</scope>
    <source>
        <strain evidence="18 19">NRRL Y-17804</strain>
    </source>
</reference>
<evidence type="ECO:0000256" key="10">
    <source>
        <dbReference type="ARBA" id="ARBA00023002"/>
    </source>
</evidence>
<reference evidence="18 19" key="3">
    <citation type="journal article" date="2015" name="Genome Announc.">
        <title>Draft Genome Sequence of the Archiascomycetous Yeast Saitoella complicata.</title>
        <authorList>
            <person name="Yamauchi K."/>
            <person name="Kondo S."/>
            <person name="Hamamoto M."/>
            <person name="Takahashi Y."/>
            <person name="Ogura Y."/>
            <person name="Hayashi T."/>
            <person name="Nishida H."/>
        </authorList>
    </citation>
    <scope>NUCLEOTIDE SEQUENCE [LARGE SCALE GENOMIC DNA]</scope>
    <source>
        <strain evidence="18 19">NRRL Y-17804</strain>
    </source>
</reference>
<gene>
    <name evidence="18" type="ORF">G7K_1769-t1</name>
</gene>
<dbReference type="InterPro" id="IPR036526">
    <property type="entry name" value="C-N_Hydrolase_sf"/>
</dbReference>
<sequence>MSLPSFFVGWGNRIALPRKILSQPRAFWVTSRPAAVSPRDSLCMFPRSTSSISIPILSSLIKRPRPFATSPTMDHPTLLDKKFGPETINYYAGSPLNRFSFLRTSHTFLSSSLLHPAARFLLLHSLNPSTNKESGELCYVTYDEIKHVLGGNRFEKTDDERVEGWSEGQREVTLVFVGCDERVKEDGNKEDRGVPYWVVDVTPAQLPNPADAEKITTLLAEKYNAEYRNIRLGTALEKGEAAIVAQARSFVDWNARNQFCAGCGGRTMSVWAGAKRVCPPTSLDPAELNKPAVERPACISRKGLHNFAYPRTDASVIMAVISPEGDKILLGRNKKWPKGFYSTLAGFLEPGESIEEAVRREVYEESGIICGRVQFHSSQPWPFPANIMIGCIAEALPTSTTVDLGNDPELEDARWFTREEVQTALESATFGIFDGVEEEWKGGLRVPPDSAIAHKLMASWARDDWGLTKLITNRVIRTCRSLVPSITGHQSLPPRAPVVSDVLYCTVLYYTVLHPPNRSQTQTPMLRRFATTTRTVQRPFITATATRLAAISIPFFSTSSPAPKSDDMPSSSSSSGGYPVQKSDEEWRAILSPEQFRILRQQGTEPAHTGAYTSHTAPGTYACAGCLTPLYLSSHKFPSSCGWPAYFDAIPGRVIRREDNAWGMRRTEIMCANCGGHLGHVFKGEGYGTPTDERHCVNSVSLTFKGEGEEYLLCVSSIPSPVTEKTVTPGYADPRVLGYLIGWLAHCTYPISIKGTVVLLSLILINRSNNTTTTTTTTTTKTSMMVKKTKVAAVQAEPAWLDLQGGVKKVTSLIADAAAEGADILGFPEVFIPGYPWFIFTRSVGENKPDIKKYIANSLAIDSDEMRTILAAVKEAGIYVVLGFSERDKGSLYMAQVFIDPTGTIIHHRRKLKPTHVERSMWGDGQADSLKTTIPTPFGNLSALNCWEHLQPLLRYHTYSQNTQIHVAAWPPMFFWKEGGVLSYHETQEANYVASQFFAIEGQAFVLLASQVVSVDGAKTLGIDHVEQMQVPGGGFSMIFGPDGRPMVQRLPAGQEGLVCAEIDLTDIDSAKNMADPCGHYSRPDLLSLLVKGKKSECVVYKE</sequence>
<keyword evidence="9" id="KW-0460">Magnesium</keyword>
<dbReference type="GO" id="GO:0000257">
    <property type="term" value="F:nitrilase activity"/>
    <property type="evidence" value="ECO:0007669"/>
    <property type="project" value="UniProtKB-ARBA"/>
</dbReference>
<dbReference type="EMBL" id="BACD03000009">
    <property type="protein sequence ID" value="GAO47566.1"/>
    <property type="molecule type" value="Genomic_DNA"/>
</dbReference>
<dbReference type="PROSITE" id="PS51790">
    <property type="entry name" value="MSRB"/>
    <property type="match status" value="1"/>
</dbReference>
<dbReference type="Gene3D" id="3.90.79.10">
    <property type="entry name" value="Nucleoside Triphosphate Pyrophosphohydrolase"/>
    <property type="match status" value="1"/>
</dbReference>
<evidence type="ECO:0000256" key="8">
    <source>
        <dbReference type="ARBA" id="ARBA00022801"/>
    </source>
</evidence>
<protein>
    <recommendedName>
        <fullName evidence="6">NAD(+) diphosphatase</fullName>
        <ecNumber evidence="6">3.6.1.22</ecNumber>
    </recommendedName>
</protein>
<dbReference type="FunFam" id="3.90.79.10:FF:000042">
    <property type="entry name" value="Probable NADH pyrophosphatase"/>
    <property type="match status" value="1"/>
</dbReference>
<reference evidence="18 19" key="1">
    <citation type="journal article" date="2011" name="J. Gen. Appl. Microbiol.">
        <title>Draft genome sequencing of the enigmatic yeast Saitoella complicata.</title>
        <authorList>
            <person name="Nishida H."/>
            <person name="Hamamoto M."/>
            <person name="Sugiyama J."/>
        </authorList>
    </citation>
    <scope>NUCLEOTIDE SEQUENCE [LARGE SCALE GENOMIC DNA]</scope>
    <source>
        <strain evidence="18 19">NRRL Y-17804</strain>
    </source>
</reference>
<dbReference type="Pfam" id="PF09296">
    <property type="entry name" value="NUDIX-like"/>
    <property type="match status" value="1"/>
</dbReference>
<dbReference type="InterPro" id="IPR011057">
    <property type="entry name" value="Mss4-like_sf"/>
</dbReference>
<dbReference type="InterPro" id="IPR015797">
    <property type="entry name" value="NUDIX_hydrolase-like_dom_sf"/>
</dbReference>
<evidence type="ECO:0000256" key="1">
    <source>
        <dbReference type="ARBA" id="ARBA00001946"/>
    </source>
</evidence>
<dbReference type="EC" id="3.6.1.22" evidence="6"/>
<accession>A0A0E9NCY2</accession>
<dbReference type="GO" id="GO:0019677">
    <property type="term" value="P:NAD+ catabolic process"/>
    <property type="evidence" value="ECO:0007669"/>
    <property type="project" value="TreeGrafter"/>
</dbReference>
<dbReference type="PROSITE" id="PS50263">
    <property type="entry name" value="CN_HYDROLASE"/>
    <property type="match status" value="1"/>
</dbReference>
<comment type="similarity">
    <text evidence="5">Belongs to the Nudix hydrolase family. NudC subfamily.</text>
</comment>
<dbReference type="Gene3D" id="3.90.79.20">
    <property type="match status" value="1"/>
</dbReference>
<dbReference type="GO" id="GO:0035529">
    <property type="term" value="F:NADH pyrophosphatase activity"/>
    <property type="evidence" value="ECO:0007669"/>
    <property type="project" value="TreeGrafter"/>
</dbReference>
<evidence type="ECO:0000256" key="7">
    <source>
        <dbReference type="ARBA" id="ARBA00022723"/>
    </source>
</evidence>
<dbReference type="SUPFAM" id="SSF51316">
    <property type="entry name" value="Mss4-like"/>
    <property type="match status" value="1"/>
</dbReference>
<feature type="compositionally biased region" description="Low complexity" evidence="14">
    <location>
        <begin position="560"/>
        <end position="575"/>
    </location>
</feature>
<evidence type="ECO:0000256" key="9">
    <source>
        <dbReference type="ARBA" id="ARBA00022842"/>
    </source>
</evidence>
<dbReference type="AlphaFoldDB" id="A0A0E9NCY2"/>
<dbReference type="PANTHER" id="PTHR42904:SF6">
    <property type="entry name" value="NAD-CAPPED RNA HYDROLASE NUDT12"/>
    <property type="match status" value="1"/>
</dbReference>
<evidence type="ECO:0000256" key="4">
    <source>
        <dbReference type="ARBA" id="ARBA00008129"/>
    </source>
</evidence>
<dbReference type="GO" id="GO:0033743">
    <property type="term" value="F:peptide-methionine (R)-S-oxide reductase activity"/>
    <property type="evidence" value="ECO:0007669"/>
    <property type="project" value="InterPro"/>
</dbReference>
<evidence type="ECO:0000256" key="3">
    <source>
        <dbReference type="ARBA" id="ARBA00007174"/>
    </source>
</evidence>
<dbReference type="Gene3D" id="2.170.150.20">
    <property type="entry name" value="Peptide methionine sulfoxide reductase"/>
    <property type="match status" value="1"/>
</dbReference>
<dbReference type="STRING" id="698492.A0A0E9NCY2"/>
<keyword evidence="11" id="KW-0520">NAD</keyword>
<dbReference type="PROSITE" id="PS00893">
    <property type="entry name" value="NUDIX_BOX"/>
    <property type="match status" value="1"/>
</dbReference>
<dbReference type="SUPFAM" id="SSF56317">
    <property type="entry name" value="Carbon-nitrogen hydrolase"/>
    <property type="match status" value="1"/>
</dbReference>